<gene>
    <name evidence="2" type="ORF">SSYRP_v1c06380</name>
</gene>
<evidence type="ECO:0000256" key="1">
    <source>
        <dbReference type="SAM" id="SignalP"/>
    </source>
</evidence>
<dbReference type="InterPro" id="IPR036249">
    <property type="entry name" value="Thioredoxin-like_sf"/>
</dbReference>
<proteinExistence type="predicted"/>
<dbReference type="AlphaFoldDB" id="R4U6J3"/>
<evidence type="ECO:0000313" key="2">
    <source>
        <dbReference type="EMBL" id="AGM26228.1"/>
    </source>
</evidence>
<protein>
    <recommendedName>
        <fullName evidence="4">Lipoprotein</fullName>
    </recommendedName>
</protein>
<name>R4U6J3_9MOLU</name>
<dbReference type="Proteomes" id="UP000013963">
    <property type="component" value="Chromosome"/>
</dbReference>
<organism evidence="2 3">
    <name type="scientific">Spiroplasma syrphidicola EA-1</name>
    <dbReference type="NCBI Taxonomy" id="1276229"/>
    <lineage>
        <taxon>Bacteria</taxon>
        <taxon>Bacillati</taxon>
        <taxon>Mycoplasmatota</taxon>
        <taxon>Mollicutes</taxon>
        <taxon>Entomoplasmatales</taxon>
        <taxon>Spiroplasmataceae</taxon>
        <taxon>Spiroplasma</taxon>
    </lineage>
</organism>
<dbReference type="RefSeq" id="WP_016340874.1">
    <property type="nucleotide sequence ID" value="NC_021284.1"/>
</dbReference>
<dbReference type="KEGG" id="ssyr:SSYRP_v1c06380"/>
<sequence>MKKILTLLSATAFMTTTATSVVACSQNNMKYYTEFMSKVNKGDTFVMFVSADDCPYCTVTKATTIKELYNNGQGTQVFKDYLAGNEGNQYGLETYYDAEKDQKVIEDLTNSYLYIADAKEHSGIWEQKGFNKIADWVVTQERNNKLINGEIDKTITVQSVFGSNATPFFLYIKQGQYMGFEFDSFGTWQDPPKVGNDKYFTKFIDHMVLENWR</sequence>
<accession>R4U6J3</accession>
<evidence type="ECO:0000313" key="3">
    <source>
        <dbReference type="Proteomes" id="UP000013963"/>
    </source>
</evidence>
<dbReference type="HOGENOM" id="CLU_1293662_0_0_14"/>
<keyword evidence="1" id="KW-0732">Signal</keyword>
<dbReference type="NCBIfam" id="NF038029">
    <property type="entry name" value="LP_plasma"/>
    <property type="match status" value="1"/>
</dbReference>
<dbReference type="InterPro" id="IPR054816">
    <property type="entry name" value="Lipoprotein_mollicutes-type_CS"/>
</dbReference>
<dbReference type="PATRIC" id="fig|1276229.3.peg.633"/>
<dbReference type="EMBL" id="CP005078">
    <property type="protein sequence ID" value="AGM26228.1"/>
    <property type="molecule type" value="Genomic_DNA"/>
</dbReference>
<keyword evidence="3" id="KW-1185">Reference proteome</keyword>
<dbReference type="OrthoDB" id="390090at2"/>
<evidence type="ECO:0008006" key="4">
    <source>
        <dbReference type="Google" id="ProtNLM"/>
    </source>
</evidence>
<feature type="signal peptide" evidence="1">
    <location>
        <begin position="1"/>
        <end position="23"/>
    </location>
</feature>
<feature type="chain" id="PRO_5004371300" description="Lipoprotein" evidence="1">
    <location>
        <begin position="24"/>
        <end position="213"/>
    </location>
</feature>
<dbReference type="SUPFAM" id="SSF52833">
    <property type="entry name" value="Thioredoxin-like"/>
    <property type="match status" value="1"/>
</dbReference>
<dbReference type="PROSITE" id="PS51257">
    <property type="entry name" value="PROKAR_LIPOPROTEIN"/>
    <property type="match status" value="1"/>
</dbReference>
<reference evidence="2 3" key="1">
    <citation type="journal article" date="2013" name="Genome Biol. Evol.">
        <title>Complete genomes of two dipteran-associated spiroplasmas provided insights into the origin, dynamics, and impacts of viral invasion in spiroplasma.</title>
        <authorList>
            <person name="Ku C."/>
            <person name="Lo W.S."/>
            <person name="Chen L.L."/>
            <person name="Kuo C.H."/>
        </authorList>
    </citation>
    <scope>NUCLEOTIDE SEQUENCE [LARGE SCALE GENOMIC DNA]</scope>
    <source>
        <strain evidence="2">EA-1</strain>
    </source>
</reference>